<protein>
    <submittedName>
        <fullName evidence="4">DUF2510 domain-containing protein</fullName>
    </submittedName>
</protein>
<dbReference type="InterPro" id="IPR018929">
    <property type="entry name" value="DUF2510"/>
</dbReference>
<gene>
    <name evidence="4" type="ORF">C5C51_01850</name>
</gene>
<evidence type="ECO:0000256" key="2">
    <source>
        <dbReference type="SAM" id="Phobius"/>
    </source>
</evidence>
<dbReference type="EMBL" id="PSWU01000004">
    <property type="protein sequence ID" value="PPI16177.1"/>
    <property type="molecule type" value="Genomic_DNA"/>
</dbReference>
<evidence type="ECO:0000313" key="5">
    <source>
        <dbReference type="Proteomes" id="UP000237966"/>
    </source>
</evidence>
<feature type="region of interest" description="Disordered" evidence="1">
    <location>
        <begin position="1"/>
        <end position="124"/>
    </location>
</feature>
<feature type="transmembrane region" description="Helical" evidence="2">
    <location>
        <begin position="175"/>
        <end position="202"/>
    </location>
</feature>
<feature type="compositionally biased region" description="Polar residues" evidence="1">
    <location>
        <begin position="82"/>
        <end position="93"/>
    </location>
</feature>
<dbReference type="AlphaFoldDB" id="A0A2S5Y8E8"/>
<dbReference type="Proteomes" id="UP000237966">
    <property type="component" value="Unassembled WGS sequence"/>
</dbReference>
<feature type="domain" description="DUF2510" evidence="3">
    <location>
        <begin position="24"/>
        <end position="57"/>
    </location>
</feature>
<dbReference type="OrthoDB" id="5244233at2"/>
<feature type="compositionally biased region" description="Pro residues" evidence="1">
    <location>
        <begin position="53"/>
        <end position="77"/>
    </location>
</feature>
<dbReference type="RefSeq" id="WP_043275454.1">
    <property type="nucleotide sequence ID" value="NZ_CP037977.1"/>
</dbReference>
<keyword evidence="2" id="KW-0812">Transmembrane</keyword>
<keyword evidence="2" id="KW-1133">Transmembrane helix</keyword>
<feature type="transmembrane region" description="Helical" evidence="2">
    <location>
        <begin position="214"/>
        <end position="234"/>
    </location>
</feature>
<name>A0A2S5Y8E8_9MICO</name>
<feature type="transmembrane region" description="Helical" evidence="2">
    <location>
        <begin position="135"/>
        <end position="155"/>
    </location>
</feature>
<dbReference type="Pfam" id="PF10708">
    <property type="entry name" value="DUF2510"/>
    <property type="match status" value="1"/>
</dbReference>
<sequence length="280" mass="30480">MTDNNQAHPNSGAAAGGEGATPRAGWYPDPAGSPRQRWWDGSGWTESLRDTPSAPPAPSAPGAMPPVPPPAAGPTPPVYAQNAGQPNSYGHTTSGQYPQQPSYPQSGQQPVYQQPFSGGHAEQQRDSSIATMTPWIWVVVLLPLVIALSFFLISPDAFAKVSSANRQYGARPSPGYFAGFVAMDIIWFFVTVAVIVFAFLDWRQLKRNGVHKPFHWAWAFLVPPYVYVIGRSVIVKRVTGGGLIPLWTLIGVFVVSTLMFIMWAVAAIVMAPQMHEFNNY</sequence>
<reference evidence="4 5" key="1">
    <citation type="submission" date="2018-02" db="EMBL/GenBank/DDBJ databases">
        <title>Bacteriophage NCPPB3778 and a type I-E CRISPR drive the evolution of the US Biological Select Agent, Rathayibacter toxicus.</title>
        <authorList>
            <person name="Davis E.W.II."/>
            <person name="Tabima J.F."/>
            <person name="Weisberg A.J."/>
            <person name="Lopes L.D."/>
            <person name="Wiseman M.S."/>
            <person name="Wiseman M.S."/>
            <person name="Pupko T."/>
            <person name="Belcher M.S."/>
            <person name="Sechler A.J."/>
            <person name="Tancos M.A."/>
            <person name="Schroeder B.K."/>
            <person name="Murray T.D."/>
            <person name="Luster D.G."/>
            <person name="Schneider W.L."/>
            <person name="Rogers E."/>
            <person name="Andreote F.D."/>
            <person name="Grunwald N.J."/>
            <person name="Putnam M.L."/>
            <person name="Chang J.H."/>
        </authorList>
    </citation>
    <scope>NUCLEOTIDE SEQUENCE [LARGE SCALE GENOMIC DNA]</scope>
    <source>
        <strain evidence="4 5">FH99</strain>
    </source>
</reference>
<evidence type="ECO:0000256" key="1">
    <source>
        <dbReference type="SAM" id="MobiDB-lite"/>
    </source>
</evidence>
<keyword evidence="2" id="KW-0472">Membrane</keyword>
<evidence type="ECO:0000313" key="4">
    <source>
        <dbReference type="EMBL" id="PPI16177.1"/>
    </source>
</evidence>
<comment type="caution">
    <text evidence="4">The sequence shown here is derived from an EMBL/GenBank/DDBJ whole genome shotgun (WGS) entry which is preliminary data.</text>
</comment>
<accession>A0A2S5Y8E8</accession>
<evidence type="ECO:0000259" key="3">
    <source>
        <dbReference type="Pfam" id="PF10708"/>
    </source>
</evidence>
<proteinExistence type="predicted"/>
<organism evidence="4 5">
    <name type="scientific">Rathayibacter toxicus</name>
    <dbReference type="NCBI Taxonomy" id="145458"/>
    <lineage>
        <taxon>Bacteria</taxon>
        <taxon>Bacillati</taxon>
        <taxon>Actinomycetota</taxon>
        <taxon>Actinomycetes</taxon>
        <taxon>Micrococcales</taxon>
        <taxon>Microbacteriaceae</taxon>
        <taxon>Rathayibacter</taxon>
    </lineage>
</organism>
<feature type="transmembrane region" description="Helical" evidence="2">
    <location>
        <begin position="246"/>
        <end position="271"/>
    </location>
</feature>
<feature type="compositionally biased region" description="Low complexity" evidence="1">
    <location>
        <begin position="94"/>
        <end position="115"/>
    </location>
</feature>